<evidence type="ECO:0000313" key="7">
    <source>
        <dbReference type="EMBL" id="BDD88165.1"/>
    </source>
</evidence>
<feature type="domain" description="Nitroreductase" evidence="6">
    <location>
        <begin position="6"/>
        <end position="65"/>
    </location>
</feature>
<keyword evidence="8" id="KW-1185">Reference proteome</keyword>
<reference evidence="7 8" key="1">
    <citation type="submission" date="2022-01" db="EMBL/GenBank/DDBJ databases">
        <title>Desulfofustis limnae sp. nov., a novel mesophilic sulfate-reducing bacterium isolated from marsh soil.</title>
        <authorList>
            <person name="Watanabe M."/>
            <person name="Takahashi A."/>
            <person name="Kojima H."/>
            <person name="Fukui M."/>
        </authorList>
    </citation>
    <scope>NUCLEOTIDE SEQUENCE [LARGE SCALE GENOMIC DNA]</scope>
    <source>
        <strain evidence="7 8">PPLL</strain>
    </source>
</reference>
<dbReference type="PANTHER" id="PTHR43673:SF2">
    <property type="entry name" value="NITROREDUCTASE"/>
    <property type="match status" value="1"/>
</dbReference>
<dbReference type="Pfam" id="PF00881">
    <property type="entry name" value="Nitroreductase"/>
    <property type="match status" value="2"/>
</dbReference>
<organism evidence="7 8">
    <name type="scientific">Desulfofustis limnaeus</name>
    <dbReference type="NCBI Taxonomy" id="2740163"/>
    <lineage>
        <taxon>Bacteria</taxon>
        <taxon>Pseudomonadati</taxon>
        <taxon>Thermodesulfobacteriota</taxon>
        <taxon>Desulfobulbia</taxon>
        <taxon>Desulfobulbales</taxon>
        <taxon>Desulfocapsaceae</taxon>
        <taxon>Desulfofustis</taxon>
    </lineage>
</organism>
<dbReference type="InterPro" id="IPR029479">
    <property type="entry name" value="Nitroreductase"/>
</dbReference>
<dbReference type="Proteomes" id="UP000830055">
    <property type="component" value="Chromosome"/>
</dbReference>
<feature type="domain" description="Nitroreductase" evidence="6">
    <location>
        <begin position="67"/>
        <end position="150"/>
    </location>
</feature>
<evidence type="ECO:0000256" key="5">
    <source>
        <dbReference type="ARBA" id="ARBA00023002"/>
    </source>
</evidence>
<dbReference type="RefSeq" id="WP_284151551.1">
    <property type="nucleotide sequence ID" value="NZ_AP025516.1"/>
</dbReference>
<accession>A0ABM7WB00</accession>
<proteinExistence type="inferred from homology"/>
<name>A0ABM7WB00_9BACT</name>
<keyword evidence="5" id="KW-0560">Oxidoreductase</keyword>
<comment type="cofactor">
    <cofactor evidence="1">
        <name>FMN</name>
        <dbReference type="ChEBI" id="CHEBI:58210"/>
    </cofactor>
</comment>
<evidence type="ECO:0000259" key="6">
    <source>
        <dbReference type="Pfam" id="PF00881"/>
    </source>
</evidence>
<keyword evidence="3" id="KW-0285">Flavoprotein</keyword>
<gene>
    <name evidence="7" type="ORF">DPPLL_25300</name>
</gene>
<protein>
    <recommendedName>
        <fullName evidence="6">Nitroreductase domain-containing protein</fullName>
    </recommendedName>
</protein>
<evidence type="ECO:0000256" key="1">
    <source>
        <dbReference type="ARBA" id="ARBA00001917"/>
    </source>
</evidence>
<dbReference type="CDD" id="cd02151">
    <property type="entry name" value="nitroreductase"/>
    <property type="match status" value="1"/>
</dbReference>
<keyword evidence="4" id="KW-0288">FMN</keyword>
<comment type="similarity">
    <text evidence="2">Belongs to the nitroreductase family.</text>
</comment>
<evidence type="ECO:0000256" key="3">
    <source>
        <dbReference type="ARBA" id="ARBA00022630"/>
    </source>
</evidence>
<evidence type="ECO:0000313" key="8">
    <source>
        <dbReference type="Proteomes" id="UP000830055"/>
    </source>
</evidence>
<dbReference type="InterPro" id="IPR000415">
    <property type="entry name" value="Nitroreductase-like"/>
</dbReference>
<evidence type="ECO:0000256" key="4">
    <source>
        <dbReference type="ARBA" id="ARBA00022643"/>
    </source>
</evidence>
<dbReference type="Gene3D" id="3.40.109.10">
    <property type="entry name" value="NADH Oxidase"/>
    <property type="match status" value="1"/>
</dbReference>
<dbReference type="PANTHER" id="PTHR43673">
    <property type="entry name" value="NAD(P)H NITROREDUCTASE YDGI-RELATED"/>
    <property type="match status" value="1"/>
</dbReference>
<dbReference type="EMBL" id="AP025516">
    <property type="protein sequence ID" value="BDD88165.1"/>
    <property type="molecule type" value="Genomic_DNA"/>
</dbReference>
<sequence length="177" mass="19491">MLIELLRSRRSIRQFQKKAIEPEKIDILVEAALRSPTSRGLNPWEFIFVSQPDTLEQLARAKAHGSSFLKNAALAVVVCAHPDTSDVWIEDTSIASIILHLTAADLGLGSCWVQIRKREHDAATSAEAFVRKLLGIDPSLAVEAIIGIGYPAESKPGHDRTKLLDERISKEQFGVKG</sequence>
<evidence type="ECO:0000256" key="2">
    <source>
        <dbReference type="ARBA" id="ARBA00007118"/>
    </source>
</evidence>
<dbReference type="SUPFAM" id="SSF55469">
    <property type="entry name" value="FMN-dependent nitroreductase-like"/>
    <property type="match status" value="1"/>
</dbReference>